<accession>A0ABP8PBL6</accession>
<name>A0ABP8PBL6_9ACTN</name>
<dbReference type="EMBL" id="BAABHF010000009">
    <property type="protein sequence ID" value="GAA4484991.1"/>
    <property type="molecule type" value="Genomic_DNA"/>
</dbReference>
<evidence type="ECO:0000313" key="1">
    <source>
        <dbReference type="EMBL" id="GAA4484991.1"/>
    </source>
</evidence>
<comment type="caution">
    <text evidence="1">The sequence shown here is derived from an EMBL/GenBank/DDBJ whole genome shotgun (WGS) entry which is preliminary data.</text>
</comment>
<gene>
    <name evidence="1" type="ORF">GCM10023191_008900</name>
</gene>
<evidence type="ECO:0000313" key="2">
    <source>
        <dbReference type="Proteomes" id="UP001500503"/>
    </source>
</evidence>
<proteinExistence type="predicted"/>
<dbReference type="Proteomes" id="UP001500503">
    <property type="component" value="Unassembled WGS sequence"/>
</dbReference>
<reference evidence="2" key="1">
    <citation type="journal article" date="2019" name="Int. J. Syst. Evol. Microbiol.">
        <title>The Global Catalogue of Microorganisms (GCM) 10K type strain sequencing project: providing services to taxonomists for standard genome sequencing and annotation.</title>
        <authorList>
            <consortium name="The Broad Institute Genomics Platform"/>
            <consortium name="The Broad Institute Genome Sequencing Center for Infectious Disease"/>
            <person name="Wu L."/>
            <person name="Ma J."/>
        </authorList>
    </citation>
    <scope>NUCLEOTIDE SEQUENCE [LARGE SCALE GENOMIC DNA]</scope>
    <source>
        <strain evidence="2">JCM 17933</strain>
    </source>
</reference>
<organism evidence="1 2">
    <name type="scientific">Actinoallomurus oryzae</name>
    <dbReference type="NCBI Taxonomy" id="502180"/>
    <lineage>
        <taxon>Bacteria</taxon>
        <taxon>Bacillati</taxon>
        <taxon>Actinomycetota</taxon>
        <taxon>Actinomycetes</taxon>
        <taxon>Streptosporangiales</taxon>
        <taxon>Thermomonosporaceae</taxon>
        <taxon>Actinoallomurus</taxon>
    </lineage>
</organism>
<protein>
    <submittedName>
        <fullName evidence="1">Uncharacterized protein</fullName>
    </submittedName>
</protein>
<keyword evidence="2" id="KW-1185">Reference proteome</keyword>
<sequence>MRREGRKQFAFLIAEGGFTGPKEIEDGVVYDQPEDGDQTCPSTGLPKILPAVLGPNLRETVRCCQGRLLPDT</sequence>